<keyword evidence="2" id="KW-1185">Reference proteome</keyword>
<comment type="caution">
    <text evidence="1">The sequence shown here is derived from an EMBL/GenBank/DDBJ whole genome shotgun (WGS) entry which is preliminary data.</text>
</comment>
<proteinExistence type="predicted"/>
<reference evidence="1 2" key="1">
    <citation type="submission" date="2020-02" db="EMBL/GenBank/DDBJ databases">
        <title>Acidophilic actinobacteria isolated from forest soil.</title>
        <authorList>
            <person name="Golinska P."/>
        </authorList>
    </citation>
    <scope>NUCLEOTIDE SEQUENCE [LARGE SCALE GENOMIC DNA]</scope>
    <source>
        <strain evidence="1 2">NL8</strain>
    </source>
</reference>
<sequence length="93" mass="10090">MGVITPELRNQIEMETLVCADEASDIYAYACGTGIADLDHAPLADPNVVHAEVVLDMVDRGWVGECELLFTDAGWEASRRRWAALREAEAAAG</sequence>
<dbReference type="Proteomes" id="UP000730482">
    <property type="component" value="Unassembled WGS sequence"/>
</dbReference>
<dbReference type="EMBL" id="JAAFYZ010000101">
    <property type="protein sequence ID" value="MBS2550406.1"/>
    <property type="molecule type" value="Genomic_DNA"/>
</dbReference>
<organism evidence="1 2">
    <name type="scientific">Catenulispora pinistramenti</name>
    <dbReference type="NCBI Taxonomy" id="2705254"/>
    <lineage>
        <taxon>Bacteria</taxon>
        <taxon>Bacillati</taxon>
        <taxon>Actinomycetota</taxon>
        <taxon>Actinomycetes</taxon>
        <taxon>Catenulisporales</taxon>
        <taxon>Catenulisporaceae</taxon>
        <taxon>Catenulispora</taxon>
    </lineage>
</organism>
<accession>A0ABS5KWE9</accession>
<protein>
    <submittedName>
        <fullName evidence="1">Uncharacterized protein</fullName>
    </submittedName>
</protein>
<evidence type="ECO:0000313" key="1">
    <source>
        <dbReference type="EMBL" id="MBS2550406.1"/>
    </source>
</evidence>
<gene>
    <name evidence="1" type="ORF">KGQ19_26405</name>
</gene>
<dbReference type="RefSeq" id="WP_212013074.1">
    <property type="nucleotide sequence ID" value="NZ_JAAFYZ010000101.1"/>
</dbReference>
<name>A0ABS5KWE9_9ACTN</name>
<evidence type="ECO:0000313" key="2">
    <source>
        <dbReference type="Proteomes" id="UP000730482"/>
    </source>
</evidence>